<evidence type="ECO:0000313" key="2">
    <source>
        <dbReference type="EMBL" id="KAF0697416.1"/>
    </source>
</evidence>
<keyword evidence="1" id="KW-0812">Transmembrane</keyword>
<accession>A0A485KU75</accession>
<gene>
    <name evidence="3" type="primary">Aste57867_11896</name>
    <name evidence="2" type="ORF">As57867_011851</name>
    <name evidence="3" type="ORF">ASTE57867_11896</name>
</gene>
<name>A0A485KU75_9STRA</name>
<keyword evidence="4" id="KW-1185">Reference proteome</keyword>
<dbReference type="EMBL" id="VJMH01005320">
    <property type="protein sequence ID" value="KAF0697416.1"/>
    <property type="molecule type" value="Genomic_DNA"/>
</dbReference>
<dbReference type="Proteomes" id="UP000332933">
    <property type="component" value="Unassembled WGS sequence"/>
</dbReference>
<reference evidence="3 4" key="1">
    <citation type="submission" date="2019-03" db="EMBL/GenBank/DDBJ databases">
        <authorList>
            <person name="Gaulin E."/>
            <person name="Dumas B."/>
        </authorList>
    </citation>
    <scope>NUCLEOTIDE SEQUENCE [LARGE SCALE GENOMIC DNA]</scope>
    <source>
        <strain evidence="3">CBS 568.67</strain>
    </source>
</reference>
<organism evidence="3 4">
    <name type="scientific">Aphanomyces stellatus</name>
    <dbReference type="NCBI Taxonomy" id="120398"/>
    <lineage>
        <taxon>Eukaryota</taxon>
        <taxon>Sar</taxon>
        <taxon>Stramenopiles</taxon>
        <taxon>Oomycota</taxon>
        <taxon>Saprolegniomycetes</taxon>
        <taxon>Saprolegniales</taxon>
        <taxon>Verrucalvaceae</taxon>
        <taxon>Aphanomyces</taxon>
    </lineage>
</organism>
<keyword evidence="1" id="KW-1133">Transmembrane helix</keyword>
<dbReference type="AlphaFoldDB" id="A0A485KU75"/>
<evidence type="ECO:0000313" key="3">
    <source>
        <dbReference type="EMBL" id="VFT88751.1"/>
    </source>
</evidence>
<sequence length="105" mass="11486">MVSKLGGCSSKARVCRSHACRRDPILAGVVVHDLPGWLQHNATVVAAAAIVAQVVALSFVYQWLAVALNYYENHATEAAYISIERGAPTLSHHDLRQNETQSLQY</sequence>
<reference evidence="2" key="2">
    <citation type="submission" date="2019-06" db="EMBL/GenBank/DDBJ databases">
        <title>Genomics analysis of Aphanomyces spp. identifies a new class of oomycete effector associated with host adaptation.</title>
        <authorList>
            <person name="Gaulin E."/>
        </authorList>
    </citation>
    <scope>NUCLEOTIDE SEQUENCE</scope>
    <source>
        <strain evidence="2">CBS 578.67</strain>
    </source>
</reference>
<feature type="transmembrane region" description="Helical" evidence="1">
    <location>
        <begin position="42"/>
        <end position="64"/>
    </location>
</feature>
<dbReference type="EMBL" id="CAADRA010005341">
    <property type="protein sequence ID" value="VFT88751.1"/>
    <property type="molecule type" value="Genomic_DNA"/>
</dbReference>
<proteinExistence type="predicted"/>
<evidence type="ECO:0000313" key="4">
    <source>
        <dbReference type="Proteomes" id="UP000332933"/>
    </source>
</evidence>
<evidence type="ECO:0000256" key="1">
    <source>
        <dbReference type="SAM" id="Phobius"/>
    </source>
</evidence>
<protein>
    <submittedName>
        <fullName evidence="3">Aste57867_11896 protein</fullName>
    </submittedName>
</protein>
<keyword evidence="1" id="KW-0472">Membrane</keyword>